<dbReference type="InterPro" id="IPR009057">
    <property type="entry name" value="Homeodomain-like_sf"/>
</dbReference>
<dbReference type="InterPro" id="IPR051839">
    <property type="entry name" value="RD_transcriptional_regulator"/>
</dbReference>
<dbReference type="PANTHER" id="PTHR33215">
    <property type="entry name" value="PROTEIN DISTAL ANTENNA"/>
    <property type="match status" value="1"/>
</dbReference>
<dbReference type="Pfam" id="PF01527">
    <property type="entry name" value="HTH_Tnp_1"/>
    <property type="match status" value="1"/>
</dbReference>
<name>A0ABQ3J3R1_9GAMM</name>
<proteinExistence type="inferred from homology"/>
<keyword evidence="2" id="KW-0175">Coiled coil</keyword>
<keyword evidence="4" id="KW-1185">Reference proteome</keyword>
<dbReference type="InterPro" id="IPR002514">
    <property type="entry name" value="Transposase_8"/>
</dbReference>
<comment type="caution">
    <text evidence="3">The sequence shown here is derived from an EMBL/GenBank/DDBJ whole genome shotgun (WGS) entry which is preliminary data.</text>
</comment>
<feature type="coiled-coil region" evidence="2">
    <location>
        <begin position="63"/>
        <end position="90"/>
    </location>
</feature>
<evidence type="ECO:0000256" key="2">
    <source>
        <dbReference type="SAM" id="Coils"/>
    </source>
</evidence>
<dbReference type="PANTHER" id="PTHR33215:SF12">
    <property type="entry name" value="TRANSPOSASE INSN FOR INSERTION SEQUENCE ELEMENT IS911A-RELATED"/>
    <property type="match status" value="1"/>
</dbReference>
<protein>
    <submittedName>
        <fullName evidence="3">Transposase</fullName>
    </submittedName>
</protein>
<comment type="similarity">
    <text evidence="1">Belongs to the transposase 8 family.</text>
</comment>
<dbReference type="SUPFAM" id="SSF46689">
    <property type="entry name" value="Homeodomain-like"/>
    <property type="match status" value="1"/>
</dbReference>
<accession>A0ABQ3J3R1</accession>
<dbReference type="Proteomes" id="UP000626370">
    <property type="component" value="Unassembled WGS sequence"/>
</dbReference>
<organism evidence="3 4">
    <name type="scientific">Thalassotalea profundi</name>
    <dbReference type="NCBI Taxonomy" id="2036687"/>
    <lineage>
        <taxon>Bacteria</taxon>
        <taxon>Pseudomonadati</taxon>
        <taxon>Pseudomonadota</taxon>
        <taxon>Gammaproteobacteria</taxon>
        <taxon>Alteromonadales</taxon>
        <taxon>Colwelliaceae</taxon>
        <taxon>Thalassotalea</taxon>
    </lineage>
</organism>
<evidence type="ECO:0000256" key="1">
    <source>
        <dbReference type="ARBA" id="ARBA00009964"/>
    </source>
</evidence>
<evidence type="ECO:0000313" key="3">
    <source>
        <dbReference type="EMBL" id="GHF03136.1"/>
    </source>
</evidence>
<evidence type="ECO:0000313" key="4">
    <source>
        <dbReference type="Proteomes" id="UP000626370"/>
    </source>
</evidence>
<sequence>MTRTGKRNFTPEFRLEAAQLVVDQGYTVREAAEAMNVGKSTMDKWVRQLRNERKGISSKASPMTPEQRKIKELEKKIKRIELEKEILKKATALLMSDSMNNLR</sequence>
<dbReference type="EMBL" id="BNAH01000031">
    <property type="protein sequence ID" value="GHF03136.1"/>
    <property type="molecule type" value="Genomic_DNA"/>
</dbReference>
<reference evidence="4" key="1">
    <citation type="journal article" date="2019" name="Int. J. Syst. Evol. Microbiol.">
        <title>The Global Catalogue of Microorganisms (GCM) 10K type strain sequencing project: providing services to taxonomists for standard genome sequencing and annotation.</title>
        <authorList>
            <consortium name="The Broad Institute Genomics Platform"/>
            <consortium name="The Broad Institute Genome Sequencing Center for Infectious Disease"/>
            <person name="Wu L."/>
            <person name="Ma J."/>
        </authorList>
    </citation>
    <scope>NUCLEOTIDE SEQUENCE [LARGE SCALE GENOMIC DNA]</scope>
    <source>
        <strain evidence="4">CGMCC 1.15922</strain>
    </source>
</reference>
<gene>
    <name evidence="3" type="ORF">GCM10011501_35360</name>
</gene>
<dbReference type="Gene3D" id="1.10.10.60">
    <property type="entry name" value="Homeodomain-like"/>
    <property type="match status" value="1"/>
</dbReference>